<evidence type="ECO:0000256" key="2">
    <source>
        <dbReference type="ARBA" id="ARBA00005645"/>
    </source>
</evidence>
<evidence type="ECO:0000313" key="7">
    <source>
        <dbReference type="EMBL" id="KAG5559905.1"/>
    </source>
</evidence>
<evidence type="ECO:0000256" key="3">
    <source>
        <dbReference type="ARBA" id="ARBA00022692"/>
    </source>
</evidence>
<protein>
    <recommendedName>
        <fullName evidence="9">NADH dehydrogenase subunit 6</fullName>
    </recommendedName>
</protein>
<evidence type="ECO:0000256" key="5">
    <source>
        <dbReference type="ARBA" id="ARBA00023136"/>
    </source>
</evidence>
<name>A0AAV6L598_9ERIC</name>
<evidence type="ECO:0000256" key="4">
    <source>
        <dbReference type="ARBA" id="ARBA00022989"/>
    </source>
</evidence>
<keyword evidence="8" id="KW-1185">Reference proteome</keyword>
<comment type="caution">
    <text evidence="7">The sequence shown here is derived from an EMBL/GenBank/DDBJ whole genome shotgun (WGS) entry which is preliminary data.</text>
</comment>
<reference evidence="7" key="1">
    <citation type="submission" date="2020-08" db="EMBL/GenBank/DDBJ databases">
        <title>Plant Genome Project.</title>
        <authorList>
            <person name="Zhang R.-G."/>
        </authorList>
    </citation>
    <scope>NUCLEOTIDE SEQUENCE</scope>
    <source>
        <strain evidence="7">WSP0</strain>
        <tissue evidence="7">Leaf</tissue>
    </source>
</reference>
<dbReference type="InterPro" id="IPR007262">
    <property type="entry name" value="Vps55/LEPROT"/>
</dbReference>
<dbReference type="GO" id="GO:0016020">
    <property type="term" value="C:membrane"/>
    <property type="evidence" value="ECO:0007669"/>
    <property type="project" value="UniProtKB-SubCell"/>
</dbReference>
<gene>
    <name evidence="7" type="ORF">RHGRI_003263</name>
</gene>
<evidence type="ECO:0000256" key="1">
    <source>
        <dbReference type="ARBA" id="ARBA00004141"/>
    </source>
</evidence>
<dbReference type="EMBL" id="JACTNZ010000002">
    <property type="protein sequence ID" value="KAG5559905.1"/>
    <property type="molecule type" value="Genomic_DNA"/>
</dbReference>
<dbReference type="Pfam" id="PF04133">
    <property type="entry name" value="Vps55"/>
    <property type="match status" value="1"/>
</dbReference>
<evidence type="ECO:0000313" key="8">
    <source>
        <dbReference type="Proteomes" id="UP000823749"/>
    </source>
</evidence>
<keyword evidence="4 6" id="KW-1133">Transmembrane helix</keyword>
<comment type="subcellular location">
    <subcellularLocation>
        <location evidence="1">Membrane</location>
        <topology evidence="1">Multi-pass membrane protein</topology>
    </subcellularLocation>
</comment>
<comment type="similarity">
    <text evidence="2">Belongs to the OB-RGRP/VPS55 family.</text>
</comment>
<feature type="transmembrane region" description="Helical" evidence="6">
    <location>
        <begin position="38"/>
        <end position="60"/>
    </location>
</feature>
<dbReference type="AlphaFoldDB" id="A0AAV6L598"/>
<keyword evidence="5 6" id="KW-0472">Membrane</keyword>
<evidence type="ECO:0008006" key="9">
    <source>
        <dbReference type="Google" id="ProtNLM"/>
    </source>
</evidence>
<evidence type="ECO:0000256" key="6">
    <source>
        <dbReference type="SAM" id="Phobius"/>
    </source>
</evidence>
<dbReference type="Proteomes" id="UP000823749">
    <property type="component" value="Chromosome 2"/>
</dbReference>
<sequence>MVVLFLASTVLAGLAFMFSASILLQVLACALYNNWWPMLSGVLACYYFVLGELDLAALGLELDLLVGNLHDPLGDY</sequence>
<proteinExistence type="inferred from homology"/>
<organism evidence="7 8">
    <name type="scientific">Rhododendron griersonianum</name>
    <dbReference type="NCBI Taxonomy" id="479676"/>
    <lineage>
        <taxon>Eukaryota</taxon>
        <taxon>Viridiplantae</taxon>
        <taxon>Streptophyta</taxon>
        <taxon>Embryophyta</taxon>
        <taxon>Tracheophyta</taxon>
        <taxon>Spermatophyta</taxon>
        <taxon>Magnoliopsida</taxon>
        <taxon>eudicotyledons</taxon>
        <taxon>Gunneridae</taxon>
        <taxon>Pentapetalae</taxon>
        <taxon>asterids</taxon>
        <taxon>Ericales</taxon>
        <taxon>Ericaceae</taxon>
        <taxon>Ericoideae</taxon>
        <taxon>Rhodoreae</taxon>
        <taxon>Rhododendron</taxon>
    </lineage>
</organism>
<keyword evidence="3 6" id="KW-0812">Transmembrane</keyword>
<accession>A0AAV6L598</accession>